<evidence type="ECO:0000256" key="3">
    <source>
        <dbReference type="ARBA" id="ARBA00023140"/>
    </source>
</evidence>
<dbReference type="GO" id="GO:0016559">
    <property type="term" value="P:peroxisome fission"/>
    <property type="evidence" value="ECO:0007669"/>
    <property type="project" value="InterPro"/>
</dbReference>
<gene>
    <name evidence="7" type="ORF">SODALDRAFT_335581</name>
</gene>
<evidence type="ECO:0008006" key="9">
    <source>
        <dbReference type="Google" id="ProtNLM"/>
    </source>
</evidence>
<keyword evidence="2 6" id="KW-0472">Membrane</keyword>
<name>A0A3N2PPQ1_SODAK</name>
<feature type="compositionally biased region" description="Basic and acidic residues" evidence="5">
    <location>
        <begin position="185"/>
        <end position="214"/>
    </location>
</feature>
<dbReference type="AlphaFoldDB" id="A0A3N2PPQ1"/>
<keyword evidence="6" id="KW-0812">Transmembrane</keyword>
<dbReference type="RefSeq" id="XP_028464293.1">
    <property type="nucleotide sequence ID" value="XM_028612499.1"/>
</dbReference>
<evidence type="ECO:0000256" key="4">
    <source>
        <dbReference type="ARBA" id="ARBA00046271"/>
    </source>
</evidence>
<reference evidence="7 8" key="1">
    <citation type="journal article" date="2018" name="Mol. Ecol.">
        <title>The obligate alkalophilic soda-lake fungus Sodiomyces alkalinus has shifted to a protein diet.</title>
        <authorList>
            <person name="Grum-Grzhimaylo A.A."/>
            <person name="Falkoski D.L."/>
            <person name="van den Heuvel J."/>
            <person name="Valero-Jimenez C.A."/>
            <person name="Min B."/>
            <person name="Choi I.G."/>
            <person name="Lipzen A."/>
            <person name="Daum C.G."/>
            <person name="Aanen D.K."/>
            <person name="Tsang A."/>
            <person name="Henrissat B."/>
            <person name="Bilanenko E.N."/>
            <person name="de Vries R.P."/>
            <person name="van Kan J.A.L."/>
            <person name="Grigoriev I.V."/>
            <person name="Debets A.J.M."/>
        </authorList>
    </citation>
    <scope>NUCLEOTIDE SEQUENCE [LARGE SCALE GENOMIC DNA]</scope>
    <source>
        <strain evidence="7 8">F11</strain>
    </source>
</reference>
<sequence>MSPRRFQQFILLGTDLFGLERILRGFHAAILILIGFPTLIPFLTSTASPSAVILDLLDPLKAEINLIRRAIRTFKFLEAFAASASIVSSLRAGPQPAEVHLDLHALLFLGAFGFLETVTLPDMVADVTGQPGLGVFGAERAGELNTWALKSWFCGLICLVLSAALKIRRLVLLSSAADADAATSSRDEKREGESKEKARERRQQEEKERGEERARRVRKLARKMVADMVDLVIPAATVGWISVEPGLVAVVMLCTSWLTGMDVWEKYGDQLAAKGGQKKMQ</sequence>
<dbReference type="PANTHER" id="PTHR12652">
    <property type="entry name" value="PEROXISOMAL BIOGENESIS FACTOR 11"/>
    <property type="match status" value="1"/>
</dbReference>
<dbReference type="InterPro" id="IPR008733">
    <property type="entry name" value="PEX11"/>
</dbReference>
<keyword evidence="3" id="KW-0576">Peroxisome</keyword>
<evidence type="ECO:0000256" key="1">
    <source>
        <dbReference type="ARBA" id="ARBA00022593"/>
    </source>
</evidence>
<protein>
    <recommendedName>
        <fullName evidence="9">AoPex11B-like protein</fullName>
    </recommendedName>
</protein>
<dbReference type="Proteomes" id="UP000272025">
    <property type="component" value="Unassembled WGS sequence"/>
</dbReference>
<evidence type="ECO:0000256" key="2">
    <source>
        <dbReference type="ARBA" id="ARBA00023136"/>
    </source>
</evidence>
<dbReference type="GeneID" id="39580977"/>
<accession>A0A3N2PPQ1</accession>
<keyword evidence="8" id="KW-1185">Reference proteome</keyword>
<dbReference type="Pfam" id="PF05648">
    <property type="entry name" value="PEX11"/>
    <property type="match status" value="1"/>
</dbReference>
<dbReference type="GO" id="GO:0005778">
    <property type="term" value="C:peroxisomal membrane"/>
    <property type="evidence" value="ECO:0007669"/>
    <property type="project" value="UniProtKB-SubCell"/>
</dbReference>
<organism evidence="7 8">
    <name type="scientific">Sodiomyces alkalinus (strain CBS 110278 / VKM F-3762 / F11)</name>
    <name type="common">Alkaliphilic filamentous fungus</name>
    <dbReference type="NCBI Taxonomy" id="1314773"/>
    <lineage>
        <taxon>Eukaryota</taxon>
        <taxon>Fungi</taxon>
        <taxon>Dikarya</taxon>
        <taxon>Ascomycota</taxon>
        <taxon>Pezizomycotina</taxon>
        <taxon>Sordariomycetes</taxon>
        <taxon>Hypocreomycetidae</taxon>
        <taxon>Glomerellales</taxon>
        <taxon>Plectosphaerellaceae</taxon>
        <taxon>Sodiomyces</taxon>
    </lineage>
</organism>
<keyword evidence="6" id="KW-1133">Transmembrane helix</keyword>
<evidence type="ECO:0000256" key="5">
    <source>
        <dbReference type="SAM" id="MobiDB-lite"/>
    </source>
</evidence>
<dbReference type="PANTHER" id="PTHR12652:SF23">
    <property type="entry name" value="MICROBODY (PEROXISOME) PROLIFERATION PROTEIN PEROXIN 11B (EUROFUNG)"/>
    <property type="match status" value="1"/>
</dbReference>
<proteinExistence type="predicted"/>
<feature type="transmembrane region" description="Helical" evidence="6">
    <location>
        <begin position="21"/>
        <end position="40"/>
    </location>
</feature>
<evidence type="ECO:0000256" key="6">
    <source>
        <dbReference type="SAM" id="Phobius"/>
    </source>
</evidence>
<dbReference type="EMBL" id="ML119059">
    <property type="protein sequence ID" value="ROT36487.1"/>
    <property type="molecule type" value="Genomic_DNA"/>
</dbReference>
<evidence type="ECO:0000313" key="7">
    <source>
        <dbReference type="EMBL" id="ROT36487.1"/>
    </source>
</evidence>
<feature type="region of interest" description="Disordered" evidence="5">
    <location>
        <begin position="182"/>
        <end position="214"/>
    </location>
</feature>
<keyword evidence="1" id="KW-0962">Peroxisome biogenesis</keyword>
<dbReference type="OrthoDB" id="3636394at2759"/>
<comment type="subcellular location">
    <subcellularLocation>
        <location evidence="4">Peroxisome membrane</location>
    </subcellularLocation>
</comment>
<evidence type="ECO:0000313" key="8">
    <source>
        <dbReference type="Proteomes" id="UP000272025"/>
    </source>
</evidence>